<dbReference type="RefSeq" id="WP_182559380.1">
    <property type="nucleotide sequence ID" value="NZ_JACGWT010000002.1"/>
</dbReference>
<dbReference type="SUPFAM" id="SSF52266">
    <property type="entry name" value="SGNH hydrolase"/>
    <property type="match status" value="1"/>
</dbReference>
<dbReference type="EMBL" id="JACGWT010000002">
    <property type="protein sequence ID" value="MBA8793824.1"/>
    <property type="molecule type" value="Genomic_DNA"/>
</dbReference>
<dbReference type="Gene3D" id="3.40.50.1110">
    <property type="entry name" value="SGNH hydrolase"/>
    <property type="match status" value="1"/>
</dbReference>
<dbReference type="AlphaFoldDB" id="A0A7W3IRD0"/>
<organism evidence="2 3">
    <name type="scientific">Microlunatus kandeliicorticis</name>
    <dbReference type="NCBI Taxonomy" id="1759536"/>
    <lineage>
        <taxon>Bacteria</taxon>
        <taxon>Bacillati</taxon>
        <taxon>Actinomycetota</taxon>
        <taxon>Actinomycetes</taxon>
        <taxon>Propionibacteriales</taxon>
        <taxon>Propionibacteriaceae</taxon>
        <taxon>Microlunatus</taxon>
    </lineage>
</organism>
<dbReference type="InterPro" id="IPR013830">
    <property type="entry name" value="SGNH_hydro"/>
</dbReference>
<dbReference type="InterPro" id="IPR036514">
    <property type="entry name" value="SGNH_hydro_sf"/>
</dbReference>
<protein>
    <submittedName>
        <fullName evidence="2">Lysophospholipase L1-like esterase</fullName>
    </submittedName>
</protein>
<name>A0A7W3IRD0_9ACTN</name>
<comment type="caution">
    <text evidence="2">The sequence shown here is derived from an EMBL/GenBank/DDBJ whole genome shotgun (WGS) entry which is preliminary data.</text>
</comment>
<evidence type="ECO:0000259" key="1">
    <source>
        <dbReference type="Pfam" id="PF13472"/>
    </source>
</evidence>
<sequence length="258" mass="27891">MGRFRRFVAIGDSATEGLEDADGHGGYRGWADRLALLIASRQDEPLEYANLAIRGLRLHEIRESQLAPALALRPDLISIAGGVNDVISPRPRFGELAADFEAMFGAAVDSGATVVTFTMPDPSTISPIGALFAERMAVLNDLIRAAAQATGALLMDFAPYPIAVDPRLWAPDRLHGNTLGHQRIAAALGWRLGIEGCDESWAAPLPEQLPSEPLRHRLAGDVDWAVHYLAPWLGKGIRRVPHGLGISPKRPVPRVVEV</sequence>
<keyword evidence="3" id="KW-1185">Reference proteome</keyword>
<accession>A0A7W3IRD0</accession>
<dbReference type="Proteomes" id="UP000523079">
    <property type="component" value="Unassembled WGS sequence"/>
</dbReference>
<dbReference type="InterPro" id="IPR053140">
    <property type="entry name" value="GDSL_Rv0518-like"/>
</dbReference>
<gene>
    <name evidence="2" type="ORF">FHX74_001429</name>
</gene>
<dbReference type="PANTHER" id="PTHR43784">
    <property type="entry name" value="GDSL-LIKE LIPASE/ACYLHYDROLASE, PUTATIVE (AFU_ORTHOLOGUE AFUA_2G00820)-RELATED"/>
    <property type="match status" value="1"/>
</dbReference>
<evidence type="ECO:0000313" key="3">
    <source>
        <dbReference type="Proteomes" id="UP000523079"/>
    </source>
</evidence>
<evidence type="ECO:0000313" key="2">
    <source>
        <dbReference type="EMBL" id="MBA8793824.1"/>
    </source>
</evidence>
<dbReference type="Pfam" id="PF13472">
    <property type="entry name" value="Lipase_GDSL_2"/>
    <property type="match status" value="1"/>
</dbReference>
<dbReference type="PANTHER" id="PTHR43784:SF2">
    <property type="entry name" value="GDSL-LIKE LIPASE_ACYLHYDROLASE, PUTATIVE (AFU_ORTHOLOGUE AFUA_2G00820)-RELATED"/>
    <property type="match status" value="1"/>
</dbReference>
<dbReference type="CDD" id="cd01832">
    <property type="entry name" value="SGNH_hydrolase_like_1"/>
    <property type="match status" value="1"/>
</dbReference>
<reference evidence="2 3" key="1">
    <citation type="submission" date="2020-07" db="EMBL/GenBank/DDBJ databases">
        <title>Sequencing the genomes of 1000 actinobacteria strains.</title>
        <authorList>
            <person name="Klenk H.-P."/>
        </authorList>
    </citation>
    <scope>NUCLEOTIDE SEQUENCE [LARGE SCALE GENOMIC DNA]</scope>
    <source>
        <strain evidence="2 3">DSM 100723</strain>
    </source>
</reference>
<proteinExistence type="predicted"/>
<feature type="domain" description="SGNH hydrolase-type esterase" evidence="1">
    <location>
        <begin position="9"/>
        <end position="183"/>
    </location>
</feature>